<sequence length="339" mass="37531">MFGRFLRRPSAPVRDRIDRQRIDDAAGRIVGLNPHLRMARRSRERLAPALTTTLRYLDGVMAKVPPARMASAGTWNDDPYIHAFFVAATDVAPVLSRAIEVRACFARYPALTEVYALLGMAMIDKHILGAALEGETLRRDVVQQTVSFSDHQVRVCAPSEAELRQEIVRRLVEQYGLAALRRVAADESRREILEQERALLKTRLTLLEREGVGVRGVLGGDEPTSAAELARLHEQVADNQRALERLGIRSEAIERTLGQVIDVLSEPGAILVVENRPLRLSRTNVVLPDEDGEGEAIEVPVARVPPVPNLMRAFSLVRFARAELQAVASPSEQAARLLG</sequence>
<evidence type="ECO:0000313" key="2">
    <source>
        <dbReference type="Proteomes" id="UP000297258"/>
    </source>
</evidence>
<organism evidence="1 2">
    <name type="scientific">Massilia horti</name>
    <dbReference type="NCBI Taxonomy" id="2562153"/>
    <lineage>
        <taxon>Bacteria</taxon>
        <taxon>Pseudomonadati</taxon>
        <taxon>Pseudomonadota</taxon>
        <taxon>Betaproteobacteria</taxon>
        <taxon>Burkholderiales</taxon>
        <taxon>Oxalobacteraceae</taxon>
        <taxon>Telluria group</taxon>
        <taxon>Massilia</taxon>
    </lineage>
</organism>
<dbReference type="EMBL" id="SPUM01000153">
    <property type="protein sequence ID" value="TFW27157.1"/>
    <property type="molecule type" value="Genomic_DNA"/>
</dbReference>
<dbReference type="Proteomes" id="UP000297258">
    <property type="component" value="Unassembled WGS sequence"/>
</dbReference>
<protein>
    <submittedName>
        <fullName evidence="1">Uncharacterized protein</fullName>
    </submittedName>
</protein>
<reference evidence="1 2" key="1">
    <citation type="submission" date="2019-03" db="EMBL/GenBank/DDBJ databases">
        <title>Draft genome of Massilia hortus sp. nov., a novel bacterial species of the Oxalobacteraceae family.</title>
        <authorList>
            <person name="Peta V."/>
            <person name="Raths R."/>
            <person name="Bucking H."/>
        </authorList>
    </citation>
    <scope>NUCLEOTIDE SEQUENCE [LARGE SCALE GENOMIC DNA]</scope>
    <source>
        <strain evidence="1 2">ONC3</strain>
    </source>
</reference>
<dbReference type="RefSeq" id="WP_135192267.1">
    <property type="nucleotide sequence ID" value="NZ_SPUM01000153.1"/>
</dbReference>
<comment type="caution">
    <text evidence="1">The sequence shown here is derived from an EMBL/GenBank/DDBJ whole genome shotgun (WGS) entry which is preliminary data.</text>
</comment>
<name>A0A4Y9SNR9_9BURK</name>
<dbReference type="AlphaFoldDB" id="A0A4Y9SNR9"/>
<dbReference type="OrthoDB" id="8557243at2"/>
<evidence type="ECO:0000313" key="1">
    <source>
        <dbReference type="EMBL" id="TFW27157.1"/>
    </source>
</evidence>
<proteinExistence type="predicted"/>
<keyword evidence="2" id="KW-1185">Reference proteome</keyword>
<accession>A0A4Y9SNR9</accession>
<gene>
    <name evidence="1" type="ORF">E4O92_24535</name>
</gene>